<dbReference type="EC" id="2.3.1.225" evidence="11"/>
<gene>
    <name evidence="11" type="primary">PFA4</name>
    <name evidence="15" type="ORF">BD289DRAFT_427217</name>
</gene>
<feature type="compositionally biased region" description="Basic and acidic residues" evidence="13">
    <location>
        <begin position="84"/>
        <end position="94"/>
    </location>
</feature>
<dbReference type="GO" id="GO:0005789">
    <property type="term" value="C:endoplasmic reticulum membrane"/>
    <property type="evidence" value="ECO:0007669"/>
    <property type="project" value="UniProtKB-SubCell"/>
</dbReference>
<feature type="region of interest" description="Disordered" evidence="13">
    <location>
        <begin position="83"/>
        <end position="109"/>
    </location>
</feature>
<feature type="compositionally biased region" description="Acidic residues" evidence="13">
    <location>
        <begin position="436"/>
        <end position="453"/>
    </location>
</feature>
<dbReference type="Pfam" id="PF01529">
    <property type="entry name" value="DHHC"/>
    <property type="match status" value="1"/>
</dbReference>
<dbReference type="PROSITE" id="PS50216">
    <property type="entry name" value="DHHC"/>
    <property type="match status" value="1"/>
</dbReference>
<evidence type="ECO:0000256" key="11">
    <source>
        <dbReference type="HAMAP-Rule" id="MF_03199"/>
    </source>
</evidence>
<feature type="transmembrane region" description="Helical" evidence="11 12">
    <location>
        <begin position="52"/>
        <end position="69"/>
    </location>
</feature>
<proteinExistence type="inferred from homology"/>
<feature type="transmembrane region" description="Helical" evidence="11 12">
    <location>
        <begin position="162"/>
        <end position="182"/>
    </location>
</feature>
<feature type="region of interest" description="Disordered" evidence="13">
    <location>
        <begin position="415"/>
        <end position="503"/>
    </location>
</feature>
<evidence type="ECO:0000256" key="7">
    <source>
        <dbReference type="ARBA" id="ARBA00023139"/>
    </source>
</evidence>
<feature type="compositionally biased region" description="Basic and acidic residues" evidence="13">
    <location>
        <begin position="334"/>
        <end position="348"/>
    </location>
</feature>
<comment type="function">
    <text evidence="11">Mediates the reversible addition of palmitate to target proteins, thereby regulating their membrane association and biological function.</text>
</comment>
<keyword evidence="9 11" id="KW-0012">Acyltransferase</keyword>
<dbReference type="InParanoid" id="A0A2T3AFC9"/>
<dbReference type="AlphaFoldDB" id="A0A2T3AFC9"/>
<feature type="transmembrane region" description="Helical" evidence="11 12">
    <location>
        <begin position="12"/>
        <end position="32"/>
    </location>
</feature>
<dbReference type="Proteomes" id="UP000241462">
    <property type="component" value="Unassembled WGS sequence"/>
</dbReference>
<name>A0A2T3AFC9_9PEZI</name>
<comment type="catalytic activity">
    <reaction evidence="10 11 12">
        <text>L-cysteinyl-[protein] + hexadecanoyl-CoA = S-hexadecanoyl-L-cysteinyl-[protein] + CoA</text>
        <dbReference type="Rhea" id="RHEA:36683"/>
        <dbReference type="Rhea" id="RHEA-COMP:10131"/>
        <dbReference type="Rhea" id="RHEA-COMP:11032"/>
        <dbReference type="ChEBI" id="CHEBI:29950"/>
        <dbReference type="ChEBI" id="CHEBI:57287"/>
        <dbReference type="ChEBI" id="CHEBI:57379"/>
        <dbReference type="ChEBI" id="CHEBI:74151"/>
        <dbReference type="EC" id="2.3.1.225"/>
    </reaction>
</comment>
<dbReference type="HAMAP" id="MF_03199">
    <property type="entry name" value="DHHC_PAT_PFA4"/>
    <property type="match status" value="1"/>
</dbReference>
<evidence type="ECO:0000256" key="1">
    <source>
        <dbReference type="ARBA" id="ARBA00004141"/>
    </source>
</evidence>
<evidence type="ECO:0000256" key="2">
    <source>
        <dbReference type="ARBA" id="ARBA00022679"/>
    </source>
</evidence>
<dbReference type="InterPro" id="IPR001594">
    <property type="entry name" value="Palmitoyltrfase_DHHC"/>
</dbReference>
<evidence type="ECO:0000256" key="13">
    <source>
        <dbReference type="SAM" id="MobiDB-lite"/>
    </source>
</evidence>
<keyword evidence="8 11" id="KW-0449">Lipoprotein</keyword>
<feature type="active site" description="S-palmitoyl cysteine intermediate" evidence="11">
    <location>
        <position position="144"/>
    </location>
</feature>
<comment type="domain">
    <text evidence="11 12">The DHHC domain is required for palmitoyltransferase activity.</text>
</comment>
<accession>A0A2T3AFC9</accession>
<evidence type="ECO:0000313" key="16">
    <source>
        <dbReference type="Proteomes" id="UP000241462"/>
    </source>
</evidence>
<feature type="transmembrane region" description="Helical" evidence="11 12">
    <location>
        <begin position="202"/>
        <end position="225"/>
    </location>
</feature>
<feature type="domain" description="Palmitoyltransferase DHHC" evidence="14">
    <location>
        <begin position="112"/>
        <end position="242"/>
    </location>
</feature>
<reference evidence="15 16" key="1">
    <citation type="journal article" date="2018" name="Mycol. Prog.">
        <title>Coniella lustricola, a new species from submerged detritus.</title>
        <authorList>
            <person name="Raudabaugh D.B."/>
            <person name="Iturriaga T."/>
            <person name="Carver A."/>
            <person name="Mondo S."/>
            <person name="Pangilinan J."/>
            <person name="Lipzen A."/>
            <person name="He G."/>
            <person name="Amirebrahimi M."/>
            <person name="Grigoriev I.V."/>
            <person name="Miller A.N."/>
        </authorList>
    </citation>
    <scope>NUCLEOTIDE SEQUENCE [LARGE SCALE GENOMIC DNA]</scope>
    <source>
        <strain evidence="15 16">B22-T-1</strain>
    </source>
</reference>
<keyword evidence="5 11" id="KW-1133">Transmembrane helix</keyword>
<evidence type="ECO:0000313" key="15">
    <source>
        <dbReference type="EMBL" id="PSR94482.1"/>
    </source>
</evidence>
<evidence type="ECO:0000256" key="3">
    <source>
        <dbReference type="ARBA" id="ARBA00022692"/>
    </source>
</evidence>
<evidence type="ECO:0000259" key="14">
    <source>
        <dbReference type="Pfam" id="PF01529"/>
    </source>
</evidence>
<protein>
    <recommendedName>
        <fullName evidence="11">Palmitoyltransferase PFA4</fullName>
        <ecNumber evidence="11">2.3.1.225</ecNumber>
    </recommendedName>
    <alternativeName>
        <fullName evidence="11">Protein S-acyltransferase</fullName>
        <shortName evidence="11">PAT</shortName>
    </alternativeName>
    <alternativeName>
        <fullName evidence="11">Protein fatty acyltransferase 4</fullName>
    </alternativeName>
</protein>
<feature type="region of interest" description="Disordered" evidence="13">
    <location>
        <begin position="334"/>
        <end position="358"/>
    </location>
</feature>
<evidence type="ECO:0000256" key="8">
    <source>
        <dbReference type="ARBA" id="ARBA00023288"/>
    </source>
</evidence>
<keyword evidence="16" id="KW-1185">Reference proteome</keyword>
<evidence type="ECO:0000256" key="9">
    <source>
        <dbReference type="ARBA" id="ARBA00023315"/>
    </source>
</evidence>
<evidence type="ECO:0000256" key="6">
    <source>
        <dbReference type="ARBA" id="ARBA00023136"/>
    </source>
</evidence>
<keyword evidence="2 11" id="KW-0808">Transferase</keyword>
<evidence type="ECO:0000256" key="10">
    <source>
        <dbReference type="ARBA" id="ARBA00048048"/>
    </source>
</evidence>
<dbReference type="GO" id="GO:0019706">
    <property type="term" value="F:protein-cysteine S-palmitoyltransferase activity"/>
    <property type="evidence" value="ECO:0007669"/>
    <property type="project" value="UniProtKB-UniRule"/>
</dbReference>
<keyword evidence="6 11" id="KW-0472">Membrane</keyword>
<comment type="subcellular location">
    <subcellularLocation>
        <location evidence="11">Endoplasmic reticulum membrane</location>
        <topology evidence="11">Multi-pass membrane protein</topology>
    </subcellularLocation>
    <subcellularLocation>
        <location evidence="1">Membrane</location>
        <topology evidence="1">Multi-pass membrane protein</topology>
    </subcellularLocation>
</comment>
<keyword evidence="7 11" id="KW-0564">Palmitate</keyword>
<sequence length="518" mass="58805">MPGLLTGPGTEGLQRLLIPCVCVLIAFLAYTSQWLFNSAEYLEPGPMTKRETYIFNVLVLCVWVTYYKACTVPAGRYIFPPSKPSDETHNDHKTNNANQPPRTEPSSNAFAPNRWCKKCSAPKPLRAHHCRHCGTCIPKMDHHCPWTGNCVSLQTFPYFLRFLVYTNLALGYLHIQLLYPRFRFLFWDNSRLPSYLGPSVGAMIHLTLLGFLGGLASLALGVLLLTTFRSWVLNQTMIEGWEIERHDAVLLRAKRGGGWWTSPSSSSFGSSSNLRINRVEFPYDNDFFDNMAQAMGTKNILSWFDPLIGGGPRIANNTPGRGTGWEWEENGFNDREGMWPPPDPDKMRRAGQPSNRTWPGAAAAARMQEAESIDEKWRNPQEEVAAFKARQEMDLRRRRGTSGVIAELKEDEDLKDLDSGRSDNDYDYVQGREAYENDEDEDEDEDDDDDDNVVDNGTIPPVRGRPWFEQGIDGEPGWTNSEGDRLRDYGVDEEADDDEDVPLGELLRRRKAYVQSKM</sequence>
<evidence type="ECO:0000256" key="12">
    <source>
        <dbReference type="RuleBase" id="RU079119"/>
    </source>
</evidence>
<dbReference type="OrthoDB" id="331948at2759"/>
<evidence type="ECO:0000256" key="5">
    <source>
        <dbReference type="ARBA" id="ARBA00022989"/>
    </source>
</evidence>
<keyword evidence="3 11" id="KW-0812">Transmembrane</keyword>
<dbReference type="InterPro" id="IPR039859">
    <property type="entry name" value="PFA4/ZDH16/20/ERF2-like"/>
</dbReference>
<comment type="similarity">
    <text evidence="11">Belongs to the DHHC palmitoyltransferase family. PFA4 subfamily.</text>
</comment>
<organism evidence="15 16">
    <name type="scientific">Coniella lustricola</name>
    <dbReference type="NCBI Taxonomy" id="2025994"/>
    <lineage>
        <taxon>Eukaryota</taxon>
        <taxon>Fungi</taxon>
        <taxon>Dikarya</taxon>
        <taxon>Ascomycota</taxon>
        <taxon>Pezizomycotina</taxon>
        <taxon>Sordariomycetes</taxon>
        <taxon>Sordariomycetidae</taxon>
        <taxon>Diaporthales</taxon>
        <taxon>Schizoparmaceae</taxon>
        <taxon>Coniella</taxon>
    </lineage>
</organism>
<dbReference type="PANTHER" id="PTHR12246">
    <property type="entry name" value="PALMITOYLTRANSFERASE ZDHHC16"/>
    <property type="match status" value="1"/>
</dbReference>
<keyword evidence="4 11" id="KW-0256">Endoplasmic reticulum</keyword>
<dbReference type="STRING" id="2025994.A0A2T3AFC9"/>
<feature type="compositionally biased region" description="Polar residues" evidence="13">
    <location>
        <begin position="95"/>
        <end position="109"/>
    </location>
</feature>
<evidence type="ECO:0000256" key="4">
    <source>
        <dbReference type="ARBA" id="ARBA00022824"/>
    </source>
</evidence>
<feature type="compositionally biased region" description="Acidic residues" evidence="13">
    <location>
        <begin position="491"/>
        <end position="502"/>
    </location>
</feature>
<dbReference type="EMBL" id="KZ678397">
    <property type="protein sequence ID" value="PSR94482.1"/>
    <property type="molecule type" value="Genomic_DNA"/>
</dbReference>
<dbReference type="InterPro" id="IPR033682">
    <property type="entry name" value="PFA4"/>
</dbReference>